<evidence type="ECO:0008006" key="3">
    <source>
        <dbReference type="Google" id="ProtNLM"/>
    </source>
</evidence>
<protein>
    <recommendedName>
        <fullName evidence="3">Flavin reductase</fullName>
    </recommendedName>
</protein>
<proteinExistence type="predicted"/>
<name>A0ABQ4F100_9ACTN</name>
<gene>
    <name evidence="1" type="ORF">Pma05_71150</name>
</gene>
<comment type="caution">
    <text evidence="1">The sequence shown here is derived from an EMBL/GenBank/DDBJ whole genome shotgun (WGS) entry which is preliminary data.</text>
</comment>
<dbReference type="Proteomes" id="UP000621500">
    <property type="component" value="Unassembled WGS sequence"/>
</dbReference>
<organism evidence="1 2">
    <name type="scientific">Plantactinospora mayteni</name>
    <dbReference type="NCBI Taxonomy" id="566021"/>
    <lineage>
        <taxon>Bacteria</taxon>
        <taxon>Bacillati</taxon>
        <taxon>Actinomycetota</taxon>
        <taxon>Actinomycetes</taxon>
        <taxon>Micromonosporales</taxon>
        <taxon>Micromonosporaceae</taxon>
        <taxon>Plantactinospora</taxon>
    </lineage>
</organism>
<sequence>MIGPQERWYRHMRRNARRYPAGRHSPTQSYQCQTCSDPWPCAPARLALLIGFRGDRVGLMMYLASHLARALQALPDTHPALIAGQLLYWVPRRRR</sequence>
<accession>A0ABQ4F100</accession>
<evidence type="ECO:0000313" key="1">
    <source>
        <dbReference type="EMBL" id="GIH00543.1"/>
    </source>
</evidence>
<dbReference type="EMBL" id="BONX01000054">
    <property type="protein sequence ID" value="GIH00543.1"/>
    <property type="molecule type" value="Genomic_DNA"/>
</dbReference>
<keyword evidence="2" id="KW-1185">Reference proteome</keyword>
<reference evidence="1 2" key="1">
    <citation type="submission" date="2021-01" db="EMBL/GenBank/DDBJ databases">
        <title>Whole genome shotgun sequence of Plantactinospora mayteni NBRC 109088.</title>
        <authorList>
            <person name="Komaki H."/>
            <person name="Tamura T."/>
        </authorList>
    </citation>
    <scope>NUCLEOTIDE SEQUENCE [LARGE SCALE GENOMIC DNA]</scope>
    <source>
        <strain evidence="1 2">NBRC 109088</strain>
    </source>
</reference>
<dbReference type="RefSeq" id="WP_203861849.1">
    <property type="nucleotide sequence ID" value="NZ_BAAAZQ010000026.1"/>
</dbReference>
<evidence type="ECO:0000313" key="2">
    <source>
        <dbReference type="Proteomes" id="UP000621500"/>
    </source>
</evidence>